<gene>
    <name evidence="2" type="ORF">DPMN_129867</name>
</gene>
<evidence type="ECO:0000313" key="2">
    <source>
        <dbReference type="EMBL" id="KAH3827921.1"/>
    </source>
</evidence>
<organism evidence="2 3">
    <name type="scientific">Dreissena polymorpha</name>
    <name type="common">Zebra mussel</name>
    <name type="synonym">Mytilus polymorpha</name>
    <dbReference type="NCBI Taxonomy" id="45954"/>
    <lineage>
        <taxon>Eukaryota</taxon>
        <taxon>Metazoa</taxon>
        <taxon>Spiralia</taxon>
        <taxon>Lophotrochozoa</taxon>
        <taxon>Mollusca</taxon>
        <taxon>Bivalvia</taxon>
        <taxon>Autobranchia</taxon>
        <taxon>Heteroconchia</taxon>
        <taxon>Euheterodonta</taxon>
        <taxon>Imparidentia</taxon>
        <taxon>Neoheterodontei</taxon>
        <taxon>Myida</taxon>
        <taxon>Dreissenoidea</taxon>
        <taxon>Dreissenidae</taxon>
        <taxon>Dreissena</taxon>
    </lineage>
</organism>
<reference evidence="2" key="1">
    <citation type="journal article" date="2019" name="bioRxiv">
        <title>The Genome of the Zebra Mussel, Dreissena polymorpha: A Resource for Invasive Species Research.</title>
        <authorList>
            <person name="McCartney M.A."/>
            <person name="Auch B."/>
            <person name="Kono T."/>
            <person name="Mallez S."/>
            <person name="Zhang Y."/>
            <person name="Obille A."/>
            <person name="Becker A."/>
            <person name="Abrahante J.E."/>
            <person name="Garbe J."/>
            <person name="Badalamenti J.P."/>
            <person name="Herman A."/>
            <person name="Mangelson H."/>
            <person name="Liachko I."/>
            <person name="Sullivan S."/>
            <person name="Sone E.D."/>
            <person name="Koren S."/>
            <person name="Silverstein K.A.T."/>
            <person name="Beckman K.B."/>
            <person name="Gohl D.M."/>
        </authorList>
    </citation>
    <scope>NUCLEOTIDE SEQUENCE</scope>
    <source>
        <strain evidence="2">Duluth1</strain>
        <tissue evidence="2">Whole animal</tissue>
    </source>
</reference>
<evidence type="ECO:0000256" key="1">
    <source>
        <dbReference type="SAM" id="MobiDB-lite"/>
    </source>
</evidence>
<feature type="compositionally biased region" description="Polar residues" evidence="1">
    <location>
        <begin position="83"/>
        <end position="101"/>
    </location>
</feature>
<reference evidence="2" key="2">
    <citation type="submission" date="2020-11" db="EMBL/GenBank/DDBJ databases">
        <authorList>
            <person name="McCartney M.A."/>
            <person name="Auch B."/>
            <person name="Kono T."/>
            <person name="Mallez S."/>
            <person name="Becker A."/>
            <person name="Gohl D.M."/>
            <person name="Silverstein K.A.T."/>
            <person name="Koren S."/>
            <person name="Bechman K.B."/>
            <person name="Herman A."/>
            <person name="Abrahante J.E."/>
            <person name="Garbe J."/>
        </authorList>
    </citation>
    <scope>NUCLEOTIDE SEQUENCE</scope>
    <source>
        <strain evidence="2">Duluth1</strain>
        <tissue evidence="2">Whole animal</tissue>
    </source>
</reference>
<dbReference type="Proteomes" id="UP000828390">
    <property type="component" value="Unassembled WGS sequence"/>
</dbReference>
<keyword evidence="3" id="KW-1185">Reference proteome</keyword>
<protein>
    <submittedName>
        <fullName evidence="2">Uncharacterized protein</fullName>
    </submittedName>
</protein>
<dbReference type="EMBL" id="JAIWYP010000005">
    <property type="protein sequence ID" value="KAH3827921.1"/>
    <property type="molecule type" value="Genomic_DNA"/>
</dbReference>
<evidence type="ECO:0000313" key="3">
    <source>
        <dbReference type="Proteomes" id="UP000828390"/>
    </source>
</evidence>
<feature type="compositionally biased region" description="Basic and acidic residues" evidence="1">
    <location>
        <begin position="56"/>
        <end position="71"/>
    </location>
</feature>
<sequence>MKDAKRRRFVESSGEAALPKKMQLTVLEDKLLSLVPKTKLFGVQGGGIDTGPLKRSMQENDNLDKGEENKRLKQNVPSEPVPIQTSSKSTASIPASNSNRKTSMKDCDCHQEMIYISRQMLEESVKRNEILRDISSTLKLTAGKAFLDNLLDPTNF</sequence>
<feature type="region of interest" description="Disordered" evidence="1">
    <location>
        <begin position="46"/>
        <end position="104"/>
    </location>
</feature>
<proteinExistence type="predicted"/>
<comment type="caution">
    <text evidence="2">The sequence shown here is derived from an EMBL/GenBank/DDBJ whole genome shotgun (WGS) entry which is preliminary data.</text>
</comment>
<accession>A0A9D4H6J7</accession>
<name>A0A9D4H6J7_DREPO</name>
<dbReference type="AlphaFoldDB" id="A0A9D4H6J7"/>